<evidence type="ECO:0000313" key="2">
    <source>
        <dbReference type="Proteomes" id="UP000516590"/>
    </source>
</evidence>
<gene>
    <name evidence="1" type="ORF">CPT_Palo_035</name>
</gene>
<name>A0A7L8G4K6_9CAUD</name>
<protein>
    <submittedName>
        <fullName evidence="1">Uncharacterized protein</fullName>
    </submittedName>
</protein>
<dbReference type="Proteomes" id="UP000516590">
    <property type="component" value="Segment"/>
</dbReference>
<evidence type="ECO:0000313" key="1">
    <source>
        <dbReference type="EMBL" id="QOE32094.1"/>
    </source>
</evidence>
<proteinExistence type="predicted"/>
<accession>A0A7L8G4K6</accession>
<dbReference type="EMBL" id="MT708544">
    <property type="protein sequence ID" value="QOE32094.1"/>
    <property type="molecule type" value="Genomic_DNA"/>
</dbReference>
<reference evidence="1 2" key="1">
    <citation type="submission" date="2020-07" db="EMBL/GenBank/DDBJ databases">
        <title>Complete genome sequence of Rhizobium phaseoli phage Palo.</title>
        <authorList>
            <person name="Nabhani A."/>
            <person name="Rushing L."/>
            <person name="Newkirk H."/>
            <person name="Gonzalez C."/>
            <person name="Young R."/>
            <person name="Liu M."/>
        </authorList>
    </citation>
    <scope>NUCLEOTIDE SEQUENCE [LARGE SCALE GENOMIC DNA]</scope>
</reference>
<keyword evidence="2" id="KW-1185">Reference proteome</keyword>
<sequence>MAYEHLSDEDKVLTAIEFVAQGAAIPPALRSFLEDTGLYELITNPIPNFGGQNEHSQRNSG</sequence>
<organism evidence="1 2">
    <name type="scientific">Rhizobium phage Palo</name>
    <dbReference type="NCBI Taxonomy" id="2767573"/>
    <lineage>
        <taxon>Viruses</taxon>
        <taxon>Duplodnaviria</taxon>
        <taxon>Heunggongvirae</taxon>
        <taxon>Uroviricota</taxon>
        <taxon>Caudoviricetes</taxon>
        <taxon>Autographivirales</taxon>
        <taxon>Dunnvirinae</taxon>
        <taxon>Palovirus</taxon>
        <taxon>Palovirus palo</taxon>
    </lineage>
</organism>